<gene>
    <name evidence="1" type="ORF">ETSY1_13750</name>
</gene>
<dbReference type="SUPFAM" id="SSF53795">
    <property type="entry name" value="PEP carboxykinase-like"/>
    <property type="match status" value="1"/>
</dbReference>
<organism evidence="1 2">
    <name type="scientific">Entotheonella factor</name>
    <dbReference type="NCBI Taxonomy" id="1429438"/>
    <lineage>
        <taxon>Bacteria</taxon>
        <taxon>Pseudomonadati</taxon>
        <taxon>Nitrospinota/Tectimicrobiota group</taxon>
        <taxon>Candidatus Tectimicrobiota</taxon>
        <taxon>Candidatus Entotheonellia</taxon>
        <taxon>Candidatus Entotheonellales</taxon>
        <taxon>Candidatus Entotheonellaceae</taxon>
        <taxon>Candidatus Entotheonella</taxon>
    </lineage>
</organism>
<accession>W4LPD2</accession>
<comment type="caution">
    <text evidence="1">The sequence shown here is derived from an EMBL/GenBank/DDBJ whole genome shotgun (WGS) entry which is preliminary data.</text>
</comment>
<protein>
    <recommendedName>
        <fullName evidence="3">HPr kinase/phosphorylase C-terminal domain-containing protein</fullName>
    </recommendedName>
</protein>
<dbReference type="EMBL" id="AZHW01000403">
    <property type="protein sequence ID" value="ETW99792.1"/>
    <property type="molecule type" value="Genomic_DNA"/>
</dbReference>
<dbReference type="HOGENOM" id="CLU_073290_1_0_7"/>
<evidence type="ECO:0000313" key="2">
    <source>
        <dbReference type="Proteomes" id="UP000019141"/>
    </source>
</evidence>
<dbReference type="SUPFAM" id="SSF52540">
    <property type="entry name" value="P-loop containing nucleoside triphosphate hydrolases"/>
    <property type="match status" value="1"/>
</dbReference>
<name>W4LPD2_ENTF1</name>
<reference evidence="1 2" key="1">
    <citation type="journal article" date="2014" name="Nature">
        <title>An environmental bacterial taxon with a large and distinct metabolic repertoire.</title>
        <authorList>
            <person name="Wilson M.C."/>
            <person name="Mori T."/>
            <person name="Ruckert C."/>
            <person name="Uria A.R."/>
            <person name="Helf M.J."/>
            <person name="Takada K."/>
            <person name="Gernert C."/>
            <person name="Steffens U.A."/>
            <person name="Heycke N."/>
            <person name="Schmitt S."/>
            <person name="Rinke C."/>
            <person name="Helfrich E.J."/>
            <person name="Brachmann A.O."/>
            <person name="Gurgui C."/>
            <person name="Wakimoto T."/>
            <person name="Kracht M."/>
            <person name="Crusemann M."/>
            <person name="Hentschel U."/>
            <person name="Abe I."/>
            <person name="Matsunaga S."/>
            <person name="Kalinowski J."/>
            <person name="Takeyama H."/>
            <person name="Piel J."/>
        </authorList>
    </citation>
    <scope>NUCLEOTIDE SEQUENCE [LARGE SCALE GENOMIC DNA]</scope>
    <source>
        <strain evidence="2">TSY1</strain>
    </source>
</reference>
<dbReference type="Gene3D" id="3.40.50.300">
    <property type="entry name" value="P-loop containing nucleotide triphosphate hydrolases"/>
    <property type="match status" value="1"/>
</dbReference>
<dbReference type="AlphaFoldDB" id="W4LPD2"/>
<evidence type="ECO:0008006" key="3">
    <source>
        <dbReference type="Google" id="ProtNLM"/>
    </source>
</evidence>
<proteinExistence type="predicted"/>
<dbReference type="Proteomes" id="UP000019141">
    <property type="component" value="Unassembled WGS sequence"/>
</dbReference>
<sequence>MHQKVLYQAKPGEFLLQLHDIAHFWVREGKTITVERSPQATDADVQVFLLGSAFGALLHQRGVLPLHGSAVVTPEGVVVFVGHSGNGKSTLAGAFAKRGYAVLSDDVCAVTIASGVPLASPGVPWMRLWADMQRHLDGAIERRRVREGQEKYIVPLDGQFARKSMPLRAVVELTVGSTDELWVKPLADMSKSQVLLRHTYRSRFVGGLGLEGSHFMQVMQVANQIEVYRLCRPQVPFRLAEMVELIESEVMSAATERASA</sequence>
<evidence type="ECO:0000313" key="1">
    <source>
        <dbReference type="EMBL" id="ETW99792.1"/>
    </source>
</evidence>
<dbReference type="InterPro" id="IPR027417">
    <property type="entry name" value="P-loop_NTPase"/>
</dbReference>
<keyword evidence="2" id="KW-1185">Reference proteome</keyword>